<keyword evidence="3" id="KW-1185">Reference proteome</keyword>
<evidence type="ECO:0000256" key="1">
    <source>
        <dbReference type="SAM" id="MobiDB-lite"/>
    </source>
</evidence>
<dbReference type="Proteomes" id="UP001303473">
    <property type="component" value="Unassembled WGS sequence"/>
</dbReference>
<dbReference type="EMBL" id="MU853876">
    <property type="protein sequence ID" value="KAK3936669.1"/>
    <property type="molecule type" value="Genomic_DNA"/>
</dbReference>
<feature type="compositionally biased region" description="Polar residues" evidence="1">
    <location>
        <begin position="16"/>
        <end position="30"/>
    </location>
</feature>
<name>A0AAN6N0A2_9PEZI</name>
<protein>
    <submittedName>
        <fullName evidence="2">Uncharacterized protein</fullName>
    </submittedName>
</protein>
<proteinExistence type="predicted"/>
<dbReference type="AlphaFoldDB" id="A0AAN6N0A2"/>
<feature type="region of interest" description="Disordered" evidence="1">
    <location>
        <begin position="156"/>
        <end position="201"/>
    </location>
</feature>
<sequence>MEAQEDGTAAEDGKENNMSTQINNMSTQIRPVTDQVQSVTDQVKETSLVGPETYCPAPFLGMTPRLVSKGALPRPPPFDHLNAATLWEAMSLADPPYVRDSGGSLETRGAGAWMMGAWVDYKQLPRSIEEARPPPRPPSSFSVFVHWQLADSCFESHSQSIQQGSEKGGMRRKTEHEEEEKSSRFLDAAAPKQPGKDRHPP</sequence>
<accession>A0AAN6N0A2</accession>
<reference evidence="3" key="1">
    <citation type="journal article" date="2023" name="Mol. Phylogenet. Evol.">
        <title>Genome-scale phylogeny and comparative genomics of the fungal order Sordariales.</title>
        <authorList>
            <person name="Hensen N."/>
            <person name="Bonometti L."/>
            <person name="Westerberg I."/>
            <person name="Brannstrom I.O."/>
            <person name="Guillou S."/>
            <person name="Cros-Aarteil S."/>
            <person name="Calhoun S."/>
            <person name="Haridas S."/>
            <person name="Kuo A."/>
            <person name="Mondo S."/>
            <person name="Pangilinan J."/>
            <person name="Riley R."/>
            <person name="LaButti K."/>
            <person name="Andreopoulos B."/>
            <person name="Lipzen A."/>
            <person name="Chen C."/>
            <person name="Yan M."/>
            <person name="Daum C."/>
            <person name="Ng V."/>
            <person name="Clum A."/>
            <person name="Steindorff A."/>
            <person name="Ohm R.A."/>
            <person name="Martin F."/>
            <person name="Silar P."/>
            <person name="Natvig D.O."/>
            <person name="Lalanne C."/>
            <person name="Gautier V."/>
            <person name="Ament-Velasquez S.L."/>
            <person name="Kruys A."/>
            <person name="Hutchinson M.I."/>
            <person name="Powell A.J."/>
            <person name="Barry K."/>
            <person name="Miller A.N."/>
            <person name="Grigoriev I.V."/>
            <person name="Debuchy R."/>
            <person name="Gladieux P."/>
            <person name="Hiltunen Thoren M."/>
            <person name="Johannesson H."/>
        </authorList>
    </citation>
    <scope>NUCLEOTIDE SEQUENCE [LARGE SCALE GENOMIC DNA]</scope>
    <source>
        <strain evidence="3">CBS 340.73</strain>
    </source>
</reference>
<comment type="caution">
    <text evidence="2">The sequence shown here is derived from an EMBL/GenBank/DDBJ whole genome shotgun (WGS) entry which is preliminary data.</text>
</comment>
<evidence type="ECO:0000313" key="3">
    <source>
        <dbReference type="Proteomes" id="UP001303473"/>
    </source>
</evidence>
<feature type="compositionally biased region" description="Polar residues" evidence="1">
    <location>
        <begin position="156"/>
        <end position="165"/>
    </location>
</feature>
<feature type="region of interest" description="Disordered" evidence="1">
    <location>
        <begin position="1"/>
        <end position="38"/>
    </location>
</feature>
<feature type="compositionally biased region" description="Basic and acidic residues" evidence="1">
    <location>
        <begin position="168"/>
        <end position="184"/>
    </location>
</feature>
<evidence type="ECO:0000313" key="2">
    <source>
        <dbReference type="EMBL" id="KAK3936669.1"/>
    </source>
</evidence>
<gene>
    <name evidence="2" type="ORF">QBC46DRAFT_418490</name>
</gene>
<organism evidence="2 3">
    <name type="scientific">Diplogelasinospora grovesii</name>
    <dbReference type="NCBI Taxonomy" id="303347"/>
    <lineage>
        <taxon>Eukaryota</taxon>
        <taxon>Fungi</taxon>
        <taxon>Dikarya</taxon>
        <taxon>Ascomycota</taxon>
        <taxon>Pezizomycotina</taxon>
        <taxon>Sordariomycetes</taxon>
        <taxon>Sordariomycetidae</taxon>
        <taxon>Sordariales</taxon>
        <taxon>Diplogelasinosporaceae</taxon>
        <taxon>Diplogelasinospora</taxon>
    </lineage>
</organism>